<name>A0A650CQE7_9CREN</name>
<gene>
    <name evidence="2" type="ORF">D1868_08490</name>
</gene>
<evidence type="ECO:0000313" key="2">
    <source>
        <dbReference type="EMBL" id="QGR20018.1"/>
    </source>
</evidence>
<evidence type="ECO:0000259" key="1">
    <source>
        <dbReference type="SMART" id="SM00849"/>
    </source>
</evidence>
<feature type="domain" description="Metallo-beta-lactamase" evidence="1">
    <location>
        <begin position="19"/>
        <end position="204"/>
    </location>
</feature>
<dbReference type="Proteomes" id="UP000423396">
    <property type="component" value="Chromosome"/>
</dbReference>
<dbReference type="PANTHER" id="PTHR46018">
    <property type="entry name" value="ZINC PHOSPHODIESTERASE ELAC PROTEIN 1"/>
    <property type="match status" value="1"/>
</dbReference>
<dbReference type="AlphaFoldDB" id="A0A650CQE7"/>
<dbReference type="SMART" id="SM00849">
    <property type="entry name" value="Lactamase_B"/>
    <property type="match status" value="1"/>
</dbReference>
<dbReference type="PANTHER" id="PTHR46018:SF3">
    <property type="entry name" value="ARYLSULFATASE"/>
    <property type="match status" value="1"/>
</dbReference>
<dbReference type="Pfam" id="PF23023">
    <property type="entry name" value="Anti-Pycsar_Apyc1"/>
    <property type="match status" value="1"/>
</dbReference>
<dbReference type="GO" id="GO:0042781">
    <property type="term" value="F:3'-tRNA processing endoribonuclease activity"/>
    <property type="evidence" value="ECO:0007669"/>
    <property type="project" value="TreeGrafter"/>
</dbReference>
<dbReference type="RefSeq" id="WP_156007395.1">
    <property type="nucleotide sequence ID" value="NZ_CP045483.1"/>
</dbReference>
<reference evidence="2 3" key="1">
    <citation type="submission" date="2019-10" db="EMBL/GenBank/DDBJ databases">
        <title>Genome Sequences from Six Type Strain Members of the Archaeal Family Sulfolobaceae: Acidianus ambivalens, Acidianus infernus, Metallosphaera prunae, Stygiolobus azoricus, Sulfolobus metallicus, and Sulfurisphaera ohwakuensis.</title>
        <authorList>
            <person name="Counts J.A."/>
            <person name="Kelly R.M."/>
        </authorList>
    </citation>
    <scope>NUCLEOTIDE SEQUENCE [LARGE SCALE GENOMIC DNA]</scope>
    <source>
        <strain evidence="2 3">FC6</strain>
    </source>
</reference>
<dbReference type="EMBL" id="CP045483">
    <property type="protein sequence ID" value="QGR20018.1"/>
    <property type="molecule type" value="Genomic_DNA"/>
</dbReference>
<keyword evidence="2" id="KW-0378">Hydrolase</keyword>
<dbReference type="KEGG" id="sazo:D1868_08490"/>
<dbReference type="Gene3D" id="3.60.15.10">
    <property type="entry name" value="Ribonuclease Z/Hydroxyacylglutathione hydrolase-like"/>
    <property type="match status" value="1"/>
</dbReference>
<dbReference type="OrthoDB" id="73420at2157"/>
<protein>
    <submittedName>
        <fullName evidence="2">MBL fold metallo-hydrolase</fullName>
    </submittedName>
</protein>
<dbReference type="SUPFAM" id="SSF56281">
    <property type="entry name" value="Metallo-hydrolase/oxidoreductase"/>
    <property type="match status" value="1"/>
</dbReference>
<sequence>MKIIFLGTGAGATFGSRRMKAGIYVKGEKTSVVLDMGTGANFKLEDIGLLDFSALFITHLHIDHFNGIFDHLVQRKLKGLQTLRIYSPKGLTEVLNTYIKSGNNIYAEVIESDLPSAEIGELQIYSVKGCHSIYDVAYVISDGKKKILYTGDTAEPCEDILKESEKVDLVIHESSCIDDCSKWGHTSLKQLMELFPRKKLILTHIPAQIEDEIKNFAKGYNIAFDGFIMDV</sequence>
<dbReference type="InterPro" id="IPR036866">
    <property type="entry name" value="RibonucZ/Hydroxyglut_hydro"/>
</dbReference>
<evidence type="ECO:0000313" key="3">
    <source>
        <dbReference type="Proteomes" id="UP000423396"/>
    </source>
</evidence>
<organism evidence="2 3">
    <name type="scientific">Stygiolobus azoricus</name>
    <dbReference type="NCBI Taxonomy" id="41675"/>
    <lineage>
        <taxon>Archaea</taxon>
        <taxon>Thermoproteota</taxon>
        <taxon>Thermoprotei</taxon>
        <taxon>Sulfolobales</taxon>
        <taxon>Sulfolobaceae</taxon>
        <taxon>Stygiolobus</taxon>
    </lineage>
</organism>
<accession>A0A650CQE7</accession>
<dbReference type="GeneID" id="42799102"/>
<keyword evidence="3" id="KW-1185">Reference proteome</keyword>
<proteinExistence type="predicted"/>
<dbReference type="InterPro" id="IPR001279">
    <property type="entry name" value="Metallo-B-lactamas"/>
</dbReference>